<accession>A0ABT0GFE6</accession>
<keyword evidence="9" id="KW-0406">Ion transport</keyword>
<evidence type="ECO:0000313" key="19">
    <source>
        <dbReference type="Proteomes" id="UP001431449"/>
    </source>
</evidence>
<dbReference type="InterPro" id="IPR019554">
    <property type="entry name" value="Soluble_ligand-bd"/>
</dbReference>
<dbReference type="RefSeq" id="WP_248206119.1">
    <property type="nucleotide sequence ID" value="NZ_JALNMH010000003.1"/>
</dbReference>
<feature type="domain" description="SLBB" evidence="17">
    <location>
        <begin position="139"/>
        <end position="219"/>
    </location>
</feature>
<feature type="domain" description="Soluble ligand binding" evidence="16">
    <location>
        <begin position="225"/>
        <end position="274"/>
    </location>
</feature>
<evidence type="ECO:0000256" key="4">
    <source>
        <dbReference type="ARBA" id="ARBA00022452"/>
    </source>
</evidence>
<dbReference type="Gene3D" id="3.10.560.10">
    <property type="entry name" value="Outer membrane lipoprotein wza domain like"/>
    <property type="match status" value="2"/>
</dbReference>
<keyword evidence="19" id="KW-1185">Reference proteome</keyword>
<evidence type="ECO:0000256" key="9">
    <source>
        <dbReference type="ARBA" id="ARBA00023065"/>
    </source>
</evidence>
<dbReference type="Proteomes" id="UP001431449">
    <property type="component" value="Unassembled WGS sequence"/>
</dbReference>
<evidence type="ECO:0000256" key="6">
    <source>
        <dbReference type="ARBA" id="ARBA00022692"/>
    </source>
</evidence>
<keyword evidence="7" id="KW-0732">Signal</keyword>
<keyword evidence="4" id="KW-1134">Transmembrane beta strand</keyword>
<evidence type="ECO:0000256" key="7">
    <source>
        <dbReference type="ARBA" id="ARBA00022729"/>
    </source>
</evidence>
<keyword evidence="10" id="KW-0626">Porin</keyword>
<evidence type="ECO:0000313" key="18">
    <source>
        <dbReference type="EMBL" id="MCK7593087.1"/>
    </source>
</evidence>
<keyword evidence="13" id="KW-0998">Cell outer membrane</keyword>
<evidence type="ECO:0000256" key="8">
    <source>
        <dbReference type="ARBA" id="ARBA00023047"/>
    </source>
</evidence>
<keyword evidence="6" id="KW-0812">Transmembrane</keyword>
<keyword evidence="3" id="KW-0813">Transport</keyword>
<dbReference type="Pfam" id="PF22461">
    <property type="entry name" value="SLBB_2"/>
    <property type="match status" value="1"/>
</dbReference>
<evidence type="ECO:0000256" key="11">
    <source>
        <dbReference type="ARBA" id="ARBA00023136"/>
    </source>
</evidence>
<protein>
    <submittedName>
        <fullName evidence="18">SLBB domain-containing protein</fullName>
    </submittedName>
</protein>
<evidence type="ECO:0000256" key="13">
    <source>
        <dbReference type="ARBA" id="ARBA00023237"/>
    </source>
</evidence>
<name>A0ABT0GFE6_9GAMM</name>
<dbReference type="EMBL" id="JALNMH010000003">
    <property type="protein sequence ID" value="MCK7593087.1"/>
    <property type="molecule type" value="Genomic_DNA"/>
</dbReference>
<evidence type="ECO:0000256" key="3">
    <source>
        <dbReference type="ARBA" id="ARBA00022448"/>
    </source>
</evidence>
<reference evidence="18" key="1">
    <citation type="submission" date="2022-04" db="EMBL/GenBank/DDBJ databases">
        <title>Lysobacter sp. CAU 1642 isolated from sea sand.</title>
        <authorList>
            <person name="Kim W."/>
        </authorList>
    </citation>
    <scope>NUCLEOTIDE SEQUENCE</scope>
    <source>
        <strain evidence="18">CAU 1642</strain>
    </source>
</reference>
<keyword evidence="11" id="KW-0472">Membrane</keyword>
<comment type="similarity">
    <text evidence="2">Belongs to the BexD/CtrA/VexA family.</text>
</comment>
<dbReference type="Pfam" id="PF02563">
    <property type="entry name" value="Poly_export"/>
    <property type="match status" value="1"/>
</dbReference>
<dbReference type="InterPro" id="IPR054765">
    <property type="entry name" value="SLBB_dom"/>
</dbReference>
<evidence type="ECO:0000256" key="12">
    <source>
        <dbReference type="ARBA" id="ARBA00023139"/>
    </source>
</evidence>
<comment type="caution">
    <text evidence="18">The sequence shown here is derived from an EMBL/GenBank/DDBJ whole genome shotgun (WGS) entry which is preliminary data.</text>
</comment>
<proteinExistence type="inferred from homology"/>
<evidence type="ECO:0000256" key="1">
    <source>
        <dbReference type="ARBA" id="ARBA00004571"/>
    </source>
</evidence>
<evidence type="ECO:0000256" key="10">
    <source>
        <dbReference type="ARBA" id="ARBA00023114"/>
    </source>
</evidence>
<dbReference type="Pfam" id="PF10531">
    <property type="entry name" value="SLBB"/>
    <property type="match status" value="1"/>
</dbReference>
<sequence>MNHSFSVMLDSGLFRNFRWFGHVTLAALFLVPLSAHPLHAEGIASVDDLAALPSVQEVPFLSLGVGDAVSLQVYGRPEMQITTYVSDDGSITVPLAGKVSVLGLSPAEAGERVSDALREGGFILDPQVTLLITQFRSRQISILGAVRSPGRFVVESDASLMDALALAGGISDSGGQTVLVLRTGGDGETKRIAVDLGSIESGSVALPSLALQNGDAVFVPVSEQFYVYGEVNAPNMYRLEPGMTVIQALARSGGLTPRGSSRRIEIRRPRADGSYGVQAADLADLIQADDVIRVKERIF</sequence>
<evidence type="ECO:0000259" key="16">
    <source>
        <dbReference type="Pfam" id="PF10531"/>
    </source>
</evidence>
<feature type="domain" description="Polysaccharide export protein N-terminal" evidence="15">
    <location>
        <begin position="62"/>
        <end position="132"/>
    </location>
</feature>
<dbReference type="InterPro" id="IPR049712">
    <property type="entry name" value="Poly_export"/>
</dbReference>
<dbReference type="InterPro" id="IPR003715">
    <property type="entry name" value="Poly_export_N"/>
</dbReference>
<keyword evidence="5" id="KW-0762">Sugar transport</keyword>
<dbReference type="Gene3D" id="3.30.1950.10">
    <property type="entry name" value="wza like domain"/>
    <property type="match status" value="1"/>
</dbReference>
<dbReference type="PANTHER" id="PTHR33619:SF3">
    <property type="entry name" value="POLYSACCHARIDE EXPORT PROTEIN GFCE-RELATED"/>
    <property type="match status" value="1"/>
</dbReference>
<keyword evidence="14" id="KW-0449">Lipoprotein</keyword>
<evidence type="ECO:0000259" key="15">
    <source>
        <dbReference type="Pfam" id="PF02563"/>
    </source>
</evidence>
<evidence type="ECO:0000256" key="14">
    <source>
        <dbReference type="ARBA" id="ARBA00023288"/>
    </source>
</evidence>
<dbReference type="PANTHER" id="PTHR33619">
    <property type="entry name" value="POLYSACCHARIDE EXPORT PROTEIN GFCE-RELATED"/>
    <property type="match status" value="1"/>
</dbReference>
<organism evidence="18 19">
    <name type="scientific">Pseudomarimonas salicorniae</name>
    <dbReference type="NCBI Taxonomy" id="2933270"/>
    <lineage>
        <taxon>Bacteria</taxon>
        <taxon>Pseudomonadati</taxon>
        <taxon>Pseudomonadota</taxon>
        <taxon>Gammaproteobacteria</taxon>
        <taxon>Lysobacterales</taxon>
        <taxon>Lysobacteraceae</taxon>
        <taxon>Pseudomarimonas</taxon>
    </lineage>
</organism>
<keyword evidence="12" id="KW-0564">Palmitate</keyword>
<gene>
    <name evidence="18" type="ORF">M0G41_05310</name>
</gene>
<evidence type="ECO:0000256" key="5">
    <source>
        <dbReference type="ARBA" id="ARBA00022597"/>
    </source>
</evidence>
<keyword evidence="8" id="KW-0625">Polysaccharide transport</keyword>
<evidence type="ECO:0000256" key="2">
    <source>
        <dbReference type="ARBA" id="ARBA00009450"/>
    </source>
</evidence>
<evidence type="ECO:0000259" key="17">
    <source>
        <dbReference type="Pfam" id="PF22461"/>
    </source>
</evidence>
<comment type="subcellular location">
    <subcellularLocation>
        <location evidence="1">Cell outer membrane</location>
        <topology evidence="1">Multi-pass membrane protein</topology>
    </subcellularLocation>
</comment>